<proteinExistence type="predicted"/>
<reference evidence="1" key="1">
    <citation type="journal article" date="2020" name="mSystems">
        <title>Genome- and Community-Level Interaction Insights into Carbon Utilization and Element Cycling Functions of Hydrothermarchaeota in Hydrothermal Sediment.</title>
        <authorList>
            <person name="Zhou Z."/>
            <person name="Liu Y."/>
            <person name="Xu W."/>
            <person name="Pan J."/>
            <person name="Luo Z.H."/>
            <person name="Li M."/>
        </authorList>
    </citation>
    <scope>NUCLEOTIDE SEQUENCE [LARGE SCALE GENOMIC DNA]</scope>
    <source>
        <strain evidence="1">SpSt-265</strain>
    </source>
</reference>
<evidence type="ECO:0000313" key="1">
    <source>
        <dbReference type="EMBL" id="HEA86698.1"/>
    </source>
</evidence>
<dbReference type="EMBL" id="DSLG01000002">
    <property type="protein sequence ID" value="HEA86698.1"/>
    <property type="molecule type" value="Genomic_DNA"/>
</dbReference>
<organism evidence="1">
    <name type="scientific">candidate division WOR-3 bacterium</name>
    <dbReference type="NCBI Taxonomy" id="2052148"/>
    <lineage>
        <taxon>Bacteria</taxon>
        <taxon>Bacteria division WOR-3</taxon>
    </lineage>
</organism>
<dbReference type="AlphaFoldDB" id="A0A7C1NDC3"/>
<name>A0A7C1NDC3_UNCW3</name>
<comment type="caution">
    <text evidence="1">The sequence shown here is derived from an EMBL/GenBank/DDBJ whole genome shotgun (WGS) entry which is preliminary data.</text>
</comment>
<gene>
    <name evidence="1" type="ORF">ENP94_01645</name>
</gene>
<protein>
    <submittedName>
        <fullName evidence="1">Uncharacterized protein</fullName>
    </submittedName>
</protein>
<sequence>MLVSCQPLIVFFLLTGGIGERYNSVLVAEKWKLQYRLEPAEETIDARFARIFIHNSDSVWVDGILLKRTAYTVEPNRREIFFFQSLPEFAVIRVVYSTLLMAPLQFKGRITEAESVQLSKRDTIQMIARFDSTQHILQEDWQISGAKSVGFSLNNEAGLGINQTTRLSLRGQVENLEIEGELSDQRLPIPVTGTTLELEEIDKISITVKGRSWSGQFGDVRLTVDAGGFGTFPREASGGILKVENKVIQSSFTYARPRGEFGKATMKGTEGIQGPYVLTVDGRSAQIVPGTEIVYLNGKKMTRGWDADYIIDYSTGELVFTNRNIITSRSRIEVEFQFYTFDYERTLIAGGIKDTVGPFQLQLMLFQEGDDPNKTLNYTLTEETKQKLAFWERDTDYCWISGAEYVGDGQGDYVLEDGRYRFVGAKSGNYRVKFTFVGDSQGSYNYNYYSGGFEFVGYKAGDYIDSIKIQLPQNTQIIYSKAGYCYQGLGVFVEGAFLRRDINLFAVRNGIINAGAWNYSFTWRKNFLSLQYHHKVRGKSFNLSTKPEDIEFPYHWGGVSETGYTGIDEFKIQALPDNNMELNVDVGRLKQGGGQYIERWGADGRIRWLTLGVHRAGNFFRMNAGIAPQILIFSPLFTWGVEENSTERSQSWQTGLKVEPWQNTTLGTDFQVCTYAANDSSATNGWEETGRAQLLRLKCQQDFKDIFRFDGIFGYQYNVNPGDTTGRRKLFGGINGRLAPTKGVRLNFDINQINRQLQLKDEIFRYVGPNKGTYRRDTLTGSYIPDSRGDYERVLVYRGKFADVRDFSISINTSVTDIQMLEFTGSYTRNLTSSDTSQLTVNDFYDFRLQWNVIEPLVRILTGVQGNIASDHTLLISGRQFSQNSQFIEISVDPSTEFELLVRGERKKIMRWLYSGELEYDGESRRLELAPILGSNLRLELGAFGELGWIFEPLFYRELGRFRLNAAGLWLAQSFNLGQRIKFQPRVELTYRWANVAYLPFDIELTSPLGFTPKVQLKVDHLWSDVLSLSGEYIFCAQSNRIPHHTISLVLRANF</sequence>
<accession>A0A7C1NDC3</accession>